<evidence type="ECO:0000313" key="1">
    <source>
        <dbReference type="EMBL" id="CUV01785.1"/>
    </source>
</evidence>
<name>A0A160V967_9ZZZZ</name>
<gene>
    <name evidence="1" type="ORF">MGWOODY_Clf2979</name>
</gene>
<accession>A0A160V967</accession>
<organism evidence="1">
    <name type="scientific">hydrothermal vent metagenome</name>
    <dbReference type="NCBI Taxonomy" id="652676"/>
    <lineage>
        <taxon>unclassified sequences</taxon>
        <taxon>metagenomes</taxon>
        <taxon>ecological metagenomes</taxon>
    </lineage>
</organism>
<reference evidence="1" key="1">
    <citation type="submission" date="2015-10" db="EMBL/GenBank/DDBJ databases">
        <authorList>
            <person name="Gilbert D.G."/>
        </authorList>
    </citation>
    <scope>NUCLEOTIDE SEQUENCE</scope>
</reference>
<dbReference type="EMBL" id="FAXA01000138">
    <property type="protein sequence ID" value="CUV01785.1"/>
    <property type="molecule type" value="Genomic_DNA"/>
</dbReference>
<proteinExistence type="predicted"/>
<dbReference type="AlphaFoldDB" id="A0A160V967"/>
<sequence>MGMINFYEGAEATQHYIGKLSSTLSQTYDLSRAGAPIGDGEALSCTLLEVEPGTKIKLFNSASPSQGEGCTEITVKAFVENRCVPYFNVDASDDEVEVQVHKGSGEPGRVSRIEVQSA</sequence>
<protein>
    <submittedName>
        <fullName evidence="1">Uncharacterized protein</fullName>
    </submittedName>
</protein>